<keyword evidence="2" id="KW-0805">Transcription regulation</keyword>
<proteinExistence type="predicted"/>
<dbReference type="InterPro" id="IPR044810">
    <property type="entry name" value="WRKY_plant"/>
</dbReference>
<dbReference type="InterPro" id="IPR003657">
    <property type="entry name" value="WRKY_dom"/>
</dbReference>
<dbReference type="PROSITE" id="PS50811">
    <property type="entry name" value="WRKY"/>
    <property type="match status" value="1"/>
</dbReference>
<name>A0AAN9NR56_PHACN</name>
<dbReference type="GO" id="GO:0005634">
    <property type="term" value="C:nucleus"/>
    <property type="evidence" value="ECO:0007669"/>
    <property type="project" value="UniProtKB-SubCell"/>
</dbReference>
<evidence type="ECO:0000256" key="1">
    <source>
        <dbReference type="ARBA" id="ARBA00004123"/>
    </source>
</evidence>
<evidence type="ECO:0000313" key="9">
    <source>
        <dbReference type="Proteomes" id="UP001374584"/>
    </source>
</evidence>
<dbReference type="FunFam" id="2.20.25.80:FF:000003">
    <property type="entry name" value="WRKY transcription factor 57"/>
    <property type="match status" value="1"/>
</dbReference>
<sequence length="190" mass="21649">MEGHDPPPQNNPFLFTPNSGLHNPLEPPEQGLRDFDWGNVFSAQNSFLLLDGDAKETVQCAASSSSSFMAQNKVVCEEEKGNQEKRKGGRVKKTTRVPRFAFQTRSADDILDDGYRWRKYGQKAVKNSIYPRSYYRCTHHTCNVKKQVQRLSKDTSIVVTTYEGIHNHPCEKLMETLTPLLKQIQFLASL</sequence>
<dbReference type="PANTHER" id="PTHR31221:SF111">
    <property type="entry name" value="WRKY TRANSCRIPTION FACTOR 43-RELATED"/>
    <property type="match status" value="1"/>
</dbReference>
<comment type="caution">
    <text evidence="8">The sequence shown here is derived from an EMBL/GenBank/DDBJ whole genome shotgun (WGS) entry which is preliminary data.</text>
</comment>
<gene>
    <name evidence="8" type="ORF">VNO80_07761</name>
</gene>
<dbReference type="Gene3D" id="2.20.25.80">
    <property type="entry name" value="WRKY domain"/>
    <property type="match status" value="1"/>
</dbReference>
<keyword evidence="9" id="KW-1185">Reference proteome</keyword>
<evidence type="ECO:0000256" key="2">
    <source>
        <dbReference type="ARBA" id="ARBA00023015"/>
    </source>
</evidence>
<feature type="compositionally biased region" description="Polar residues" evidence="6">
    <location>
        <begin position="11"/>
        <end position="21"/>
    </location>
</feature>
<keyword evidence="5" id="KW-0539">Nucleus</keyword>
<feature type="compositionally biased region" description="Pro residues" evidence="6">
    <location>
        <begin position="1"/>
        <end position="10"/>
    </location>
</feature>
<evidence type="ECO:0000256" key="6">
    <source>
        <dbReference type="SAM" id="MobiDB-lite"/>
    </source>
</evidence>
<dbReference type="AlphaFoldDB" id="A0AAN9NR56"/>
<evidence type="ECO:0000259" key="7">
    <source>
        <dbReference type="PROSITE" id="PS50811"/>
    </source>
</evidence>
<accession>A0AAN9NR56</accession>
<dbReference type="GO" id="GO:0043565">
    <property type="term" value="F:sequence-specific DNA binding"/>
    <property type="evidence" value="ECO:0007669"/>
    <property type="project" value="InterPro"/>
</dbReference>
<protein>
    <recommendedName>
        <fullName evidence="7">WRKY domain-containing protein</fullName>
    </recommendedName>
</protein>
<comment type="subcellular location">
    <subcellularLocation>
        <location evidence="1">Nucleus</location>
    </subcellularLocation>
</comment>
<feature type="domain" description="WRKY" evidence="7">
    <location>
        <begin position="106"/>
        <end position="171"/>
    </location>
</feature>
<organism evidence="8 9">
    <name type="scientific">Phaseolus coccineus</name>
    <name type="common">Scarlet runner bean</name>
    <name type="synonym">Phaseolus multiflorus</name>
    <dbReference type="NCBI Taxonomy" id="3886"/>
    <lineage>
        <taxon>Eukaryota</taxon>
        <taxon>Viridiplantae</taxon>
        <taxon>Streptophyta</taxon>
        <taxon>Embryophyta</taxon>
        <taxon>Tracheophyta</taxon>
        <taxon>Spermatophyta</taxon>
        <taxon>Magnoliopsida</taxon>
        <taxon>eudicotyledons</taxon>
        <taxon>Gunneridae</taxon>
        <taxon>Pentapetalae</taxon>
        <taxon>rosids</taxon>
        <taxon>fabids</taxon>
        <taxon>Fabales</taxon>
        <taxon>Fabaceae</taxon>
        <taxon>Papilionoideae</taxon>
        <taxon>50 kb inversion clade</taxon>
        <taxon>NPAAA clade</taxon>
        <taxon>indigoferoid/millettioid clade</taxon>
        <taxon>Phaseoleae</taxon>
        <taxon>Phaseolus</taxon>
    </lineage>
</organism>
<evidence type="ECO:0000256" key="5">
    <source>
        <dbReference type="ARBA" id="ARBA00023242"/>
    </source>
</evidence>
<dbReference type="GO" id="GO:0003700">
    <property type="term" value="F:DNA-binding transcription factor activity"/>
    <property type="evidence" value="ECO:0007669"/>
    <property type="project" value="InterPro"/>
</dbReference>
<keyword evidence="3" id="KW-0238">DNA-binding</keyword>
<evidence type="ECO:0000256" key="4">
    <source>
        <dbReference type="ARBA" id="ARBA00023163"/>
    </source>
</evidence>
<keyword evidence="4" id="KW-0804">Transcription</keyword>
<dbReference type="Proteomes" id="UP001374584">
    <property type="component" value="Unassembled WGS sequence"/>
</dbReference>
<dbReference type="PANTHER" id="PTHR31221">
    <property type="entry name" value="WRKY TRANSCRIPTION FACTOR PROTEIN 1-RELATED"/>
    <property type="match status" value="1"/>
</dbReference>
<dbReference type="EMBL" id="JAYMYR010000003">
    <property type="protein sequence ID" value="KAK7374333.1"/>
    <property type="molecule type" value="Genomic_DNA"/>
</dbReference>
<reference evidence="8 9" key="1">
    <citation type="submission" date="2024-01" db="EMBL/GenBank/DDBJ databases">
        <title>The genomes of 5 underutilized Papilionoideae crops provide insights into root nodulation and disease resistanc.</title>
        <authorList>
            <person name="Jiang F."/>
        </authorList>
    </citation>
    <scope>NUCLEOTIDE SEQUENCE [LARGE SCALE GENOMIC DNA]</scope>
    <source>
        <strain evidence="8">JINMINGXINNONG_FW02</strain>
        <tissue evidence="8">Leaves</tissue>
    </source>
</reference>
<dbReference type="SMART" id="SM00774">
    <property type="entry name" value="WRKY"/>
    <property type="match status" value="1"/>
</dbReference>
<evidence type="ECO:0000256" key="3">
    <source>
        <dbReference type="ARBA" id="ARBA00023125"/>
    </source>
</evidence>
<feature type="region of interest" description="Disordered" evidence="6">
    <location>
        <begin position="1"/>
        <end position="29"/>
    </location>
</feature>
<evidence type="ECO:0000313" key="8">
    <source>
        <dbReference type="EMBL" id="KAK7374333.1"/>
    </source>
</evidence>
<dbReference type="InterPro" id="IPR036576">
    <property type="entry name" value="WRKY_dom_sf"/>
</dbReference>
<dbReference type="Pfam" id="PF03106">
    <property type="entry name" value="WRKY"/>
    <property type="match status" value="1"/>
</dbReference>
<dbReference type="SUPFAM" id="SSF118290">
    <property type="entry name" value="WRKY DNA-binding domain"/>
    <property type="match status" value="1"/>
</dbReference>